<gene>
    <name evidence="1" type="ORF">IC621_24155</name>
</gene>
<dbReference type="Pfam" id="PF11148">
    <property type="entry name" value="DUF2922"/>
    <property type="match status" value="1"/>
</dbReference>
<dbReference type="EMBL" id="JACXAI010000050">
    <property type="protein sequence ID" value="MBD1383284.1"/>
    <property type="molecule type" value="Genomic_DNA"/>
</dbReference>
<reference evidence="1" key="1">
    <citation type="submission" date="2020-09" db="EMBL/GenBank/DDBJ databases">
        <title>A novel bacterium of genus Bacillus, isolated from South China Sea.</title>
        <authorList>
            <person name="Huang H."/>
            <person name="Mo K."/>
            <person name="Hu Y."/>
        </authorList>
    </citation>
    <scope>NUCLEOTIDE SEQUENCE</scope>
    <source>
        <strain evidence="1">IB182487</strain>
    </source>
</reference>
<protein>
    <submittedName>
        <fullName evidence="1">DUF2922 domain-containing protein</fullName>
    </submittedName>
</protein>
<name>A0A926S3T3_9BACI</name>
<proteinExistence type="predicted"/>
<dbReference type="Proteomes" id="UP000626844">
    <property type="component" value="Unassembled WGS sequence"/>
</dbReference>
<evidence type="ECO:0000313" key="2">
    <source>
        <dbReference type="Proteomes" id="UP000626844"/>
    </source>
</evidence>
<evidence type="ECO:0000313" key="1">
    <source>
        <dbReference type="EMBL" id="MBD1383284.1"/>
    </source>
</evidence>
<accession>A0A926S3T3</accession>
<dbReference type="AlphaFoldDB" id="A0A926S3T3"/>
<comment type="caution">
    <text evidence="1">The sequence shown here is derived from an EMBL/GenBank/DDBJ whole genome shotgun (WGS) entry which is preliminary data.</text>
</comment>
<sequence length="73" mass="7846">MAKTLELQFLNTAGKTVSLSIDSPKEPVVEADIMAVMDSIIAENAFTSTGGAFAAKKGARVIERNVEEVFEQE</sequence>
<keyword evidence="2" id="KW-1185">Reference proteome</keyword>
<dbReference type="RefSeq" id="WP_191162308.1">
    <property type="nucleotide sequence ID" value="NZ_JACXAI010000050.1"/>
</dbReference>
<dbReference type="InterPro" id="IPR021321">
    <property type="entry name" value="DUF2922"/>
</dbReference>
<organism evidence="1 2">
    <name type="scientific">Metabacillus arenae</name>
    <dbReference type="NCBI Taxonomy" id="2771434"/>
    <lineage>
        <taxon>Bacteria</taxon>
        <taxon>Bacillati</taxon>
        <taxon>Bacillota</taxon>
        <taxon>Bacilli</taxon>
        <taxon>Bacillales</taxon>
        <taxon>Bacillaceae</taxon>
        <taxon>Metabacillus</taxon>
    </lineage>
</organism>